<dbReference type="EMBL" id="CP047423">
    <property type="protein sequence ID" value="QPD04954.1"/>
    <property type="molecule type" value="Genomic_DNA"/>
</dbReference>
<dbReference type="AlphaFoldDB" id="A0A7S8FF90"/>
<sequence length="141" mass="15260">MDIEIGSNLYQNTNGTIEVEGVPQIQLALHSVTGALLVNFALFDSNGRMLAKVVDSTLMFNERRAFEVAKTDTSLAMREVGSGKILLKLEAKAPDVVSFSRGEFHTMKGRLLQVSGTEWKIDKQQKSGFTKDAQGGAAAIG</sequence>
<gene>
    <name evidence="1" type="ORF">Nkreftii_002728</name>
</gene>
<dbReference type="KEGG" id="nkf:Nkreftii_002728"/>
<dbReference type="Proteomes" id="UP000593737">
    <property type="component" value="Chromosome"/>
</dbReference>
<evidence type="ECO:0000313" key="1">
    <source>
        <dbReference type="EMBL" id="QPD04954.1"/>
    </source>
</evidence>
<protein>
    <submittedName>
        <fullName evidence="1">Uncharacterized protein</fullName>
    </submittedName>
</protein>
<name>A0A7S8FF90_9BACT</name>
<proteinExistence type="predicted"/>
<evidence type="ECO:0000313" key="2">
    <source>
        <dbReference type="Proteomes" id="UP000593737"/>
    </source>
</evidence>
<accession>A0A7S8FF90</accession>
<reference evidence="1 2" key="1">
    <citation type="journal article" date="2020" name="ISME J.">
        <title>Enrichment and physiological characterization of a novel comammox Nitrospira indicates ammonium inhibition of complete nitrification.</title>
        <authorList>
            <person name="Sakoula D."/>
            <person name="Koch H."/>
            <person name="Frank J."/>
            <person name="Jetten M.S.M."/>
            <person name="van Kessel M.A.H.J."/>
            <person name="Lucker S."/>
        </authorList>
    </citation>
    <scope>NUCLEOTIDE SEQUENCE [LARGE SCALE GENOMIC DNA]</scope>
    <source>
        <strain evidence="1">Comreactor17</strain>
    </source>
</reference>
<organism evidence="1 2">
    <name type="scientific">Candidatus Nitrospira kreftii</name>
    <dbReference type="NCBI Taxonomy" id="2652173"/>
    <lineage>
        <taxon>Bacteria</taxon>
        <taxon>Pseudomonadati</taxon>
        <taxon>Nitrospirota</taxon>
        <taxon>Nitrospiria</taxon>
        <taxon>Nitrospirales</taxon>
        <taxon>Nitrospiraceae</taxon>
        <taxon>Nitrospira</taxon>
    </lineage>
</organism>